<dbReference type="GO" id="GO:0022857">
    <property type="term" value="F:transmembrane transporter activity"/>
    <property type="evidence" value="ECO:0007669"/>
    <property type="project" value="InterPro"/>
</dbReference>
<keyword evidence="3" id="KW-1003">Cell membrane</keyword>
<evidence type="ECO:0000313" key="10">
    <source>
        <dbReference type="EMBL" id="PHP67406.1"/>
    </source>
</evidence>
<dbReference type="PANTHER" id="PTHR11795">
    <property type="entry name" value="BRANCHED-CHAIN AMINO ACID TRANSPORT SYSTEM PERMEASE PROTEIN LIVH"/>
    <property type="match status" value="1"/>
</dbReference>
<dbReference type="EMBL" id="PDVP01000004">
    <property type="protein sequence ID" value="PHP67406.1"/>
    <property type="molecule type" value="Genomic_DNA"/>
</dbReference>
<sequence>METFFQQVLGGIATGGIYACMALAVVMIYQAIHHLNLAQGEMAMFSTFIAWQLLQWGFPYWAAFVLTLGISFAGGFLIERVVLKPLENAPVLSHLVIFIALYAIFNSLAGFIWDFTVKPFPSPFGTAALFGEGLIGAHQAGMILVTLIVLFLLFAFFRYTRVGLAMRAAAANPESARLVGIRVGTMAALGWGMAASIGAVAGIMIAPVVFLEPNMMLSILLYGFAGAVLGGLTSPGGAVFGGFAVGVIENLAGTYIPVVGAELKLPIALALIVVVLVIKPNGLFGRTVVQRV</sequence>
<keyword evidence="11" id="KW-1185">Reference proteome</keyword>
<feature type="transmembrane region" description="Helical" evidence="9">
    <location>
        <begin position="60"/>
        <end position="79"/>
    </location>
</feature>
<keyword evidence="4 9" id="KW-0812">Transmembrane</keyword>
<feature type="transmembrane region" description="Helical" evidence="9">
    <location>
        <begin position="187"/>
        <end position="209"/>
    </location>
</feature>
<keyword evidence="5" id="KW-0029">Amino-acid transport</keyword>
<evidence type="ECO:0000256" key="6">
    <source>
        <dbReference type="ARBA" id="ARBA00022989"/>
    </source>
</evidence>
<evidence type="ECO:0000313" key="11">
    <source>
        <dbReference type="Proteomes" id="UP000221168"/>
    </source>
</evidence>
<accession>A0A2G1QPE7</accession>
<dbReference type="RefSeq" id="WP_099306233.1">
    <property type="nucleotide sequence ID" value="NZ_PDVP01000004.1"/>
</dbReference>
<dbReference type="Proteomes" id="UP000221168">
    <property type="component" value="Unassembled WGS sequence"/>
</dbReference>
<feature type="transmembrane region" description="Helical" evidence="9">
    <location>
        <begin position="265"/>
        <end position="284"/>
    </location>
</feature>
<dbReference type="GO" id="GO:0006865">
    <property type="term" value="P:amino acid transport"/>
    <property type="evidence" value="ECO:0007669"/>
    <property type="project" value="UniProtKB-KW"/>
</dbReference>
<evidence type="ECO:0000256" key="2">
    <source>
        <dbReference type="ARBA" id="ARBA00022448"/>
    </source>
</evidence>
<evidence type="ECO:0000256" key="8">
    <source>
        <dbReference type="ARBA" id="ARBA00037998"/>
    </source>
</evidence>
<dbReference type="PANTHER" id="PTHR11795:SF451">
    <property type="entry name" value="ABC TRANSPORTER PERMEASE PROTEIN"/>
    <property type="match status" value="1"/>
</dbReference>
<feature type="transmembrane region" description="Helical" evidence="9">
    <location>
        <begin position="91"/>
        <end position="113"/>
    </location>
</feature>
<comment type="caution">
    <text evidence="10">The sequence shown here is derived from an EMBL/GenBank/DDBJ whole genome shotgun (WGS) entry which is preliminary data.</text>
</comment>
<name>A0A2G1QPE7_9HYPH</name>
<comment type="subcellular location">
    <subcellularLocation>
        <location evidence="1">Cell membrane</location>
        <topology evidence="1">Multi-pass membrane protein</topology>
    </subcellularLocation>
</comment>
<keyword evidence="7 9" id="KW-0472">Membrane</keyword>
<gene>
    <name evidence="10" type="ORF">CSC94_10245</name>
</gene>
<keyword evidence="2" id="KW-0813">Transport</keyword>
<proteinExistence type="inferred from homology"/>
<evidence type="ECO:0000256" key="7">
    <source>
        <dbReference type="ARBA" id="ARBA00023136"/>
    </source>
</evidence>
<evidence type="ECO:0000256" key="5">
    <source>
        <dbReference type="ARBA" id="ARBA00022970"/>
    </source>
</evidence>
<dbReference type="CDD" id="cd06582">
    <property type="entry name" value="TM_PBP1_LivH_like"/>
    <property type="match status" value="1"/>
</dbReference>
<dbReference type="Pfam" id="PF02653">
    <property type="entry name" value="BPD_transp_2"/>
    <property type="match status" value="1"/>
</dbReference>
<dbReference type="OrthoDB" id="9779023at2"/>
<evidence type="ECO:0000256" key="9">
    <source>
        <dbReference type="SAM" id="Phobius"/>
    </source>
</evidence>
<reference evidence="10 11" key="1">
    <citation type="submission" date="2017-10" db="EMBL/GenBank/DDBJ databases">
        <title>Sedimentibacterium mangrovi gen. nov., sp. nov., a novel member of family Phyllobacteriacea isolated from mangrove sediment.</title>
        <authorList>
            <person name="Liao H."/>
            <person name="Tian Y."/>
        </authorList>
    </citation>
    <scope>NUCLEOTIDE SEQUENCE [LARGE SCALE GENOMIC DNA]</scope>
    <source>
        <strain evidence="10 11">X9-2-2</strain>
    </source>
</reference>
<keyword evidence="6 9" id="KW-1133">Transmembrane helix</keyword>
<evidence type="ECO:0000256" key="3">
    <source>
        <dbReference type="ARBA" id="ARBA00022475"/>
    </source>
</evidence>
<comment type="similarity">
    <text evidence="8">Belongs to the binding-protein-dependent transport system permease family. LivHM subfamily.</text>
</comment>
<evidence type="ECO:0000256" key="4">
    <source>
        <dbReference type="ARBA" id="ARBA00022692"/>
    </source>
</evidence>
<dbReference type="GO" id="GO:0005886">
    <property type="term" value="C:plasma membrane"/>
    <property type="evidence" value="ECO:0007669"/>
    <property type="project" value="UniProtKB-SubCell"/>
</dbReference>
<dbReference type="AlphaFoldDB" id="A0A2G1QPE7"/>
<dbReference type="InterPro" id="IPR001851">
    <property type="entry name" value="ABC_transp_permease"/>
</dbReference>
<organism evidence="10 11">
    <name type="scientific">Zhengella mangrovi</name>
    <dbReference type="NCBI Taxonomy" id="1982044"/>
    <lineage>
        <taxon>Bacteria</taxon>
        <taxon>Pseudomonadati</taxon>
        <taxon>Pseudomonadota</taxon>
        <taxon>Alphaproteobacteria</taxon>
        <taxon>Hyphomicrobiales</taxon>
        <taxon>Notoacmeibacteraceae</taxon>
        <taxon>Zhengella</taxon>
    </lineage>
</organism>
<feature type="transmembrane region" description="Helical" evidence="9">
    <location>
        <begin position="6"/>
        <end position="28"/>
    </location>
</feature>
<evidence type="ECO:0000256" key="1">
    <source>
        <dbReference type="ARBA" id="ARBA00004651"/>
    </source>
</evidence>
<dbReference type="InterPro" id="IPR052157">
    <property type="entry name" value="BCAA_transport_permease"/>
</dbReference>
<feature type="transmembrane region" description="Helical" evidence="9">
    <location>
        <begin position="133"/>
        <end position="157"/>
    </location>
</feature>
<protein>
    <submittedName>
        <fullName evidence="10">Branched-chain amino acid ABC transporter permease</fullName>
    </submittedName>
</protein>